<proteinExistence type="predicted"/>
<organism evidence="5 6">
    <name type="scientific">Actinomycetospora chibensis</name>
    <dbReference type="NCBI Taxonomy" id="663606"/>
    <lineage>
        <taxon>Bacteria</taxon>
        <taxon>Bacillati</taxon>
        <taxon>Actinomycetota</taxon>
        <taxon>Actinomycetes</taxon>
        <taxon>Pseudonocardiales</taxon>
        <taxon>Pseudonocardiaceae</taxon>
        <taxon>Actinomycetospora</taxon>
    </lineage>
</organism>
<evidence type="ECO:0000256" key="1">
    <source>
        <dbReference type="ARBA" id="ARBA00023015"/>
    </source>
</evidence>
<keyword evidence="2" id="KW-0238">DNA-binding</keyword>
<evidence type="ECO:0000256" key="2">
    <source>
        <dbReference type="ARBA" id="ARBA00023125"/>
    </source>
</evidence>
<evidence type="ECO:0000313" key="6">
    <source>
        <dbReference type="Proteomes" id="UP001595909"/>
    </source>
</evidence>
<gene>
    <name evidence="5" type="ORF">ACFPEL_02475</name>
</gene>
<dbReference type="Proteomes" id="UP001595909">
    <property type="component" value="Unassembled WGS sequence"/>
</dbReference>
<dbReference type="SUPFAM" id="SSF46894">
    <property type="entry name" value="C-terminal effector domain of the bipartite response regulators"/>
    <property type="match status" value="1"/>
</dbReference>
<feature type="domain" description="HTH luxR-type" evidence="4">
    <location>
        <begin position="797"/>
        <end position="862"/>
    </location>
</feature>
<keyword evidence="6" id="KW-1185">Reference proteome</keyword>
<keyword evidence="3" id="KW-0804">Transcription</keyword>
<protein>
    <submittedName>
        <fullName evidence="5">LuxR C-terminal-related transcriptional regulator</fullName>
    </submittedName>
</protein>
<dbReference type="CDD" id="cd06170">
    <property type="entry name" value="LuxR_C_like"/>
    <property type="match status" value="1"/>
</dbReference>
<sequence>MRLSKTTVPLLPAEVVERLRVRRALDEPSGATGSCPVVLVSAPPGHGKTVALADWVRATPEVPTAWLSLDASDRDEATWWRSVMTALCAKVPADSALHRLHAAPAAGRPHDDAFLATVLDVLDDLPDPVRLVLDDVHEILGHPAERELRALVRYPIRGLTIVLCSRFDPPLGLDRLRLDGRLREVRVDRLAFTIADTAQLFEQTSIELTTEQIGSLVARTEGWVAALRLVARSLQSSPDPAAVVQDFAGDDRSVADYVVDEVLSKLDDRERRLVEAASACSPISVELAAVLTGDPEAAEVLERVEASTSMVTAIDRRREQFHTHELLRSHVVARLRRTRWQDLRDLYQRAAAWYEAQDDPDAALHYSALACDVAGTEALLRARAIELLARGAFRSLEEPDRLLEARGEDHRARIVLALAALEHDELDRAATLAQDVGGETGDDDANLGTVRAVLQTRLALARGRPVDARAAALRIAPEAVTGAPLRTLALTTRGYASVTSEPDRARADAEKALSLAERHGWRYAVVQARTVLALAHAHRDNLLVAVEHAQAVLRSVADEGWKHTPWAVGALVVLAGADVLGGRPEHALAGVARAEAMAALNHVEHRRSLEVLRGAAEHDSGRELDGWHRLRACRARQDTDQLDVRQVALAALLEHEMALGLGRVHEAAGLVRDVEARLDGTGDAVLLRARELWATTRDVRARRLLAPACEGSLPFVTALAAVESSVLDAEIALAQGAHPFVRRRLHDALRRAATQGVVRPLLRAAPTVHRYLEQRRGSFDDLDRTVARVLSAGPSASSPPVVALTEREREVLELLPSMRSVVEIAEDLAVSANTVKTHQRAIYHKLGADTRRAAVLRARRVGLLSSSD</sequence>
<dbReference type="InterPro" id="IPR059106">
    <property type="entry name" value="WHD_MalT"/>
</dbReference>
<dbReference type="InterPro" id="IPR027417">
    <property type="entry name" value="P-loop_NTPase"/>
</dbReference>
<dbReference type="InterPro" id="IPR016032">
    <property type="entry name" value="Sig_transdc_resp-reg_C-effctor"/>
</dbReference>
<dbReference type="Pfam" id="PF25873">
    <property type="entry name" value="WHD_MalT"/>
    <property type="match status" value="1"/>
</dbReference>
<accession>A0ABV9RBW9</accession>
<dbReference type="InterPro" id="IPR036388">
    <property type="entry name" value="WH-like_DNA-bd_sf"/>
</dbReference>
<reference evidence="6" key="1">
    <citation type="journal article" date="2019" name="Int. J. Syst. Evol. Microbiol.">
        <title>The Global Catalogue of Microorganisms (GCM) 10K type strain sequencing project: providing services to taxonomists for standard genome sequencing and annotation.</title>
        <authorList>
            <consortium name="The Broad Institute Genomics Platform"/>
            <consortium name="The Broad Institute Genome Sequencing Center for Infectious Disease"/>
            <person name="Wu L."/>
            <person name="Ma J."/>
        </authorList>
    </citation>
    <scope>NUCLEOTIDE SEQUENCE [LARGE SCALE GENOMIC DNA]</scope>
    <source>
        <strain evidence="6">CCUG 50347</strain>
    </source>
</reference>
<dbReference type="PANTHER" id="PTHR44688">
    <property type="entry name" value="DNA-BINDING TRANSCRIPTIONAL ACTIVATOR DEVR_DOSR"/>
    <property type="match status" value="1"/>
</dbReference>
<dbReference type="EMBL" id="JBHSIM010000003">
    <property type="protein sequence ID" value="MFC4831265.1"/>
    <property type="molecule type" value="Genomic_DNA"/>
</dbReference>
<name>A0ABV9RBW9_9PSEU</name>
<keyword evidence="1" id="KW-0805">Transcription regulation</keyword>
<dbReference type="SUPFAM" id="SSF52540">
    <property type="entry name" value="P-loop containing nucleoside triphosphate hydrolases"/>
    <property type="match status" value="1"/>
</dbReference>
<evidence type="ECO:0000256" key="3">
    <source>
        <dbReference type="ARBA" id="ARBA00023163"/>
    </source>
</evidence>
<dbReference type="PROSITE" id="PS50043">
    <property type="entry name" value="HTH_LUXR_2"/>
    <property type="match status" value="1"/>
</dbReference>
<dbReference type="Pfam" id="PF00196">
    <property type="entry name" value="GerE"/>
    <property type="match status" value="1"/>
</dbReference>
<dbReference type="Gene3D" id="1.10.10.10">
    <property type="entry name" value="Winged helix-like DNA-binding domain superfamily/Winged helix DNA-binding domain"/>
    <property type="match status" value="1"/>
</dbReference>
<dbReference type="SMART" id="SM00421">
    <property type="entry name" value="HTH_LUXR"/>
    <property type="match status" value="1"/>
</dbReference>
<dbReference type="InterPro" id="IPR000792">
    <property type="entry name" value="Tscrpt_reg_LuxR_C"/>
</dbReference>
<evidence type="ECO:0000313" key="5">
    <source>
        <dbReference type="EMBL" id="MFC4831265.1"/>
    </source>
</evidence>
<evidence type="ECO:0000259" key="4">
    <source>
        <dbReference type="PROSITE" id="PS50043"/>
    </source>
</evidence>
<dbReference type="RefSeq" id="WP_274186876.1">
    <property type="nucleotide sequence ID" value="NZ_BAABHN010000003.1"/>
</dbReference>
<comment type="caution">
    <text evidence="5">The sequence shown here is derived from an EMBL/GenBank/DDBJ whole genome shotgun (WGS) entry which is preliminary data.</text>
</comment>
<dbReference type="PANTHER" id="PTHR44688:SF25">
    <property type="entry name" value="HTH LUXR-TYPE DOMAIN-CONTAINING PROTEIN"/>
    <property type="match status" value="1"/>
</dbReference>
<dbReference type="PRINTS" id="PR00038">
    <property type="entry name" value="HTHLUXR"/>
</dbReference>